<feature type="domain" description="ABC transporter" evidence="6">
    <location>
        <begin position="2"/>
        <end position="243"/>
    </location>
</feature>
<dbReference type="Pfam" id="PF12848">
    <property type="entry name" value="ABC_tran_Xtn"/>
    <property type="match status" value="1"/>
</dbReference>
<dbReference type="KEGG" id="paqt:E8L99_15275"/>
<evidence type="ECO:0000256" key="2">
    <source>
        <dbReference type="ARBA" id="ARBA00022737"/>
    </source>
</evidence>
<gene>
    <name evidence="7" type="ORF">E8L99_15275</name>
</gene>
<dbReference type="PANTHER" id="PTHR19211">
    <property type="entry name" value="ATP-BINDING TRANSPORT PROTEIN-RELATED"/>
    <property type="match status" value="1"/>
</dbReference>
<dbReference type="GO" id="GO:0016887">
    <property type="term" value="F:ATP hydrolysis activity"/>
    <property type="evidence" value="ECO:0007669"/>
    <property type="project" value="InterPro"/>
</dbReference>
<name>A0A4D7QJ11_9HYPH</name>
<feature type="domain" description="ABC transporter" evidence="6">
    <location>
        <begin position="311"/>
        <end position="526"/>
    </location>
</feature>
<evidence type="ECO:0000313" key="7">
    <source>
        <dbReference type="EMBL" id="QCK87025.1"/>
    </source>
</evidence>
<dbReference type="GO" id="GO:0005524">
    <property type="term" value="F:ATP binding"/>
    <property type="evidence" value="ECO:0007669"/>
    <property type="project" value="UniProtKB-KW"/>
</dbReference>
<dbReference type="Gene3D" id="1.10.287.380">
    <property type="entry name" value="Valyl-tRNA synthetase, C-terminal domain"/>
    <property type="match status" value="1"/>
</dbReference>
<keyword evidence="8" id="KW-1185">Reference proteome</keyword>
<dbReference type="SUPFAM" id="SSF52540">
    <property type="entry name" value="P-loop containing nucleoside triphosphate hydrolases"/>
    <property type="match status" value="2"/>
</dbReference>
<dbReference type="PROSITE" id="PS50893">
    <property type="entry name" value="ABC_TRANSPORTER_2"/>
    <property type="match status" value="2"/>
</dbReference>
<dbReference type="Pfam" id="PF00005">
    <property type="entry name" value="ABC_tran"/>
    <property type="match status" value="2"/>
</dbReference>
<dbReference type="InterPro" id="IPR037118">
    <property type="entry name" value="Val-tRNA_synth_C_sf"/>
</dbReference>
<evidence type="ECO:0000256" key="4">
    <source>
        <dbReference type="ARBA" id="ARBA00022840"/>
    </source>
</evidence>
<dbReference type="SMART" id="SM00382">
    <property type="entry name" value="AAA"/>
    <property type="match status" value="2"/>
</dbReference>
<dbReference type="InterPro" id="IPR017871">
    <property type="entry name" value="ABC_transporter-like_CS"/>
</dbReference>
<keyword evidence="2" id="KW-0677">Repeat</keyword>
<dbReference type="OrthoDB" id="9808609at2"/>
<dbReference type="FunFam" id="3.40.50.300:FF:000011">
    <property type="entry name" value="Putative ABC transporter ATP-binding component"/>
    <property type="match status" value="1"/>
</dbReference>
<dbReference type="InterPro" id="IPR003439">
    <property type="entry name" value="ABC_transporter-like_ATP-bd"/>
</dbReference>
<dbReference type="CDD" id="cd03221">
    <property type="entry name" value="ABCF_EF-3"/>
    <property type="match status" value="2"/>
</dbReference>
<dbReference type="InterPro" id="IPR027417">
    <property type="entry name" value="P-loop_NTPase"/>
</dbReference>
<evidence type="ECO:0000256" key="3">
    <source>
        <dbReference type="ARBA" id="ARBA00022741"/>
    </source>
</evidence>
<reference evidence="7 8" key="1">
    <citation type="submission" date="2019-04" db="EMBL/GenBank/DDBJ databases">
        <title>Phreatobacter aquaticus sp. nov.</title>
        <authorList>
            <person name="Choi A."/>
            <person name="Baek K."/>
        </authorList>
    </citation>
    <scope>NUCLEOTIDE SEQUENCE [LARGE SCALE GENOMIC DNA]</scope>
    <source>
        <strain evidence="7 8">NMCR1094</strain>
    </source>
</reference>
<evidence type="ECO:0000259" key="6">
    <source>
        <dbReference type="PROSITE" id="PS50893"/>
    </source>
</evidence>
<feature type="coiled-coil region" evidence="5">
    <location>
        <begin position="561"/>
        <end position="588"/>
    </location>
</feature>
<protein>
    <submittedName>
        <fullName evidence="7">ABC-F family ATP-binding cassette domain-containing protein</fullName>
    </submittedName>
</protein>
<sequence>MLQINDLTVRVAGRVLIDKASVALPPNARVGFLGRNGTGKTTLFKVITGDYGADEGTVKLPARAKIGGVAQEAPGGPETLIDFVLKADKERAALLAEAETATDPNRIAEVQTRLADIDAHSAPARAAIILAGLGFDAEAQARPCSDFSGGWRMRVALAAVLFAEPDLLLLDEPTNYLDLEGTLWLQQYLATYPHSILLISHDRDLLDASVDFILHLDQRKLTLWRGSYSTFAKSRAIEIAVREKAVRKQEDKRADLQAFVDRFRAKASKARQAQSRLKMLEKMDTVTAIVETDVPPFIIPPPERKASPPIINLEGASVGYEPGKPILTQLSLRIDDDDRIGLLGSNGNGKSTFLKLISDRLKPMGGRVVRAEKMKIAYFAQHQLDELRPQESVYQHMRRLMPDAPEAKVRSAAARTGFSSDRADTKVASLSGGEKARLLFALAVAEGPHLLILDEPTNHLDIDSRAALVDALNGYPGAVMIVSHDRHLLEATVDRLWLVNDGTVKPFDGDLDDYRKIVLSGPASPNAKPGKGTGKAAEKAEASAAAEAVSAAKPAAPRLDAKGLARRIGEIEAQMAKLKAEIDKIDRILAQPGYFQAHPNNATEATRIRAVKADQLASAEEEWLAVSEELEAVG</sequence>
<dbReference type="PANTHER" id="PTHR19211:SF14">
    <property type="entry name" value="ATP-BINDING CASSETTE SUB-FAMILY F MEMBER 1"/>
    <property type="match status" value="1"/>
</dbReference>
<dbReference type="InterPro" id="IPR050611">
    <property type="entry name" value="ABCF"/>
</dbReference>
<dbReference type="RefSeq" id="WP_137100356.1">
    <property type="nucleotide sequence ID" value="NZ_CP039865.1"/>
</dbReference>
<keyword evidence="3" id="KW-0547">Nucleotide-binding</keyword>
<evidence type="ECO:0000256" key="5">
    <source>
        <dbReference type="SAM" id="Coils"/>
    </source>
</evidence>
<dbReference type="Gene3D" id="3.40.50.300">
    <property type="entry name" value="P-loop containing nucleotide triphosphate hydrolases"/>
    <property type="match status" value="2"/>
</dbReference>
<comment type="similarity">
    <text evidence="1">Belongs to the ABC transporter superfamily.</text>
</comment>
<accession>A0A4D7QJ11</accession>
<evidence type="ECO:0000313" key="8">
    <source>
        <dbReference type="Proteomes" id="UP000298588"/>
    </source>
</evidence>
<dbReference type="PROSITE" id="PS00211">
    <property type="entry name" value="ABC_TRANSPORTER_1"/>
    <property type="match status" value="2"/>
</dbReference>
<dbReference type="InterPro" id="IPR003593">
    <property type="entry name" value="AAA+_ATPase"/>
</dbReference>
<dbReference type="AlphaFoldDB" id="A0A4D7QJ11"/>
<evidence type="ECO:0000256" key="1">
    <source>
        <dbReference type="ARBA" id="ARBA00005417"/>
    </source>
</evidence>
<organism evidence="7 8">
    <name type="scientific">Phreatobacter aquaticus</name>
    <dbReference type="NCBI Taxonomy" id="2570229"/>
    <lineage>
        <taxon>Bacteria</taxon>
        <taxon>Pseudomonadati</taxon>
        <taxon>Pseudomonadota</taxon>
        <taxon>Alphaproteobacteria</taxon>
        <taxon>Hyphomicrobiales</taxon>
        <taxon>Phreatobacteraceae</taxon>
        <taxon>Phreatobacter</taxon>
    </lineage>
</organism>
<dbReference type="InterPro" id="IPR032781">
    <property type="entry name" value="ABC_tran_Xtn"/>
</dbReference>
<dbReference type="EMBL" id="CP039865">
    <property type="protein sequence ID" value="QCK87025.1"/>
    <property type="molecule type" value="Genomic_DNA"/>
</dbReference>
<dbReference type="Proteomes" id="UP000298588">
    <property type="component" value="Chromosome"/>
</dbReference>
<keyword evidence="5" id="KW-0175">Coiled coil</keyword>
<proteinExistence type="inferred from homology"/>
<keyword evidence="4 7" id="KW-0067">ATP-binding</keyword>